<organism evidence="2 3">
    <name type="scientific">Ameca splendens</name>
    <dbReference type="NCBI Taxonomy" id="208324"/>
    <lineage>
        <taxon>Eukaryota</taxon>
        <taxon>Metazoa</taxon>
        <taxon>Chordata</taxon>
        <taxon>Craniata</taxon>
        <taxon>Vertebrata</taxon>
        <taxon>Euteleostomi</taxon>
        <taxon>Actinopterygii</taxon>
        <taxon>Neopterygii</taxon>
        <taxon>Teleostei</taxon>
        <taxon>Neoteleostei</taxon>
        <taxon>Acanthomorphata</taxon>
        <taxon>Ovalentaria</taxon>
        <taxon>Atherinomorphae</taxon>
        <taxon>Cyprinodontiformes</taxon>
        <taxon>Goodeidae</taxon>
        <taxon>Ameca</taxon>
    </lineage>
</organism>
<evidence type="ECO:0000313" key="2">
    <source>
        <dbReference type="EMBL" id="MEQ2316108.1"/>
    </source>
</evidence>
<feature type="region of interest" description="Disordered" evidence="1">
    <location>
        <begin position="73"/>
        <end position="92"/>
    </location>
</feature>
<dbReference type="EMBL" id="JAHRIP010087993">
    <property type="protein sequence ID" value="MEQ2316108.1"/>
    <property type="molecule type" value="Genomic_DNA"/>
</dbReference>
<gene>
    <name evidence="2" type="ORF">AMECASPLE_029384</name>
</gene>
<proteinExistence type="predicted"/>
<comment type="caution">
    <text evidence="2">The sequence shown here is derived from an EMBL/GenBank/DDBJ whole genome shotgun (WGS) entry which is preliminary data.</text>
</comment>
<feature type="region of interest" description="Disordered" evidence="1">
    <location>
        <begin position="1"/>
        <end position="55"/>
    </location>
</feature>
<keyword evidence="3" id="KW-1185">Reference proteome</keyword>
<evidence type="ECO:0000256" key="1">
    <source>
        <dbReference type="SAM" id="MobiDB-lite"/>
    </source>
</evidence>
<protein>
    <submittedName>
        <fullName evidence="2">Uncharacterized protein</fullName>
    </submittedName>
</protein>
<accession>A0ABV1AC07</accession>
<sequence length="92" mass="9562">MEVSPSSSSTVAPGSSSTVAPSSSSTVAPGTSSMLSEAGDTSNETMAVDDQNMPGYQHVDRLAEYLVGLREQTSLSHQPTSRLHHRTLAEAG</sequence>
<feature type="compositionally biased region" description="Low complexity" evidence="1">
    <location>
        <begin position="1"/>
        <end position="33"/>
    </location>
</feature>
<reference evidence="2 3" key="1">
    <citation type="submission" date="2021-06" db="EMBL/GenBank/DDBJ databases">
        <authorList>
            <person name="Palmer J.M."/>
        </authorList>
    </citation>
    <scope>NUCLEOTIDE SEQUENCE [LARGE SCALE GENOMIC DNA]</scope>
    <source>
        <strain evidence="2 3">AS_MEX2019</strain>
        <tissue evidence="2">Muscle</tissue>
    </source>
</reference>
<evidence type="ECO:0000313" key="3">
    <source>
        <dbReference type="Proteomes" id="UP001469553"/>
    </source>
</evidence>
<dbReference type="Proteomes" id="UP001469553">
    <property type="component" value="Unassembled WGS sequence"/>
</dbReference>
<name>A0ABV1AC07_9TELE</name>